<feature type="non-terminal residue" evidence="1">
    <location>
        <position position="1"/>
    </location>
</feature>
<dbReference type="EMBL" id="AMZH03014889">
    <property type="protein sequence ID" value="RRT46881.1"/>
    <property type="molecule type" value="Genomic_DNA"/>
</dbReference>
<sequence>KGRQPLAGIPRADAPCGLAASGTTAFCKRLPPQKALATTDRPYKGSVACHPCRWLGCGRTPLQGVWPWSAALAVGMAIAGRPLSSPTSLRKCSKNA</sequence>
<comment type="caution">
    <text evidence="1">The sequence shown here is derived from an EMBL/GenBank/DDBJ whole genome shotgun (WGS) entry which is preliminary data.</text>
</comment>
<gene>
    <name evidence="1" type="ORF">B296_00051161</name>
</gene>
<organism evidence="1 2">
    <name type="scientific">Ensete ventricosum</name>
    <name type="common">Abyssinian banana</name>
    <name type="synonym">Musa ensete</name>
    <dbReference type="NCBI Taxonomy" id="4639"/>
    <lineage>
        <taxon>Eukaryota</taxon>
        <taxon>Viridiplantae</taxon>
        <taxon>Streptophyta</taxon>
        <taxon>Embryophyta</taxon>
        <taxon>Tracheophyta</taxon>
        <taxon>Spermatophyta</taxon>
        <taxon>Magnoliopsida</taxon>
        <taxon>Liliopsida</taxon>
        <taxon>Zingiberales</taxon>
        <taxon>Musaceae</taxon>
        <taxon>Ensete</taxon>
    </lineage>
</organism>
<protein>
    <submittedName>
        <fullName evidence="1">Uncharacterized protein</fullName>
    </submittedName>
</protein>
<name>A0A426Y5S4_ENSVE</name>
<evidence type="ECO:0000313" key="2">
    <source>
        <dbReference type="Proteomes" id="UP000287651"/>
    </source>
</evidence>
<dbReference type="AlphaFoldDB" id="A0A426Y5S4"/>
<accession>A0A426Y5S4</accession>
<dbReference type="Proteomes" id="UP000287651">
    <property type="component" value="Unassembled WGS sequence"/>
</dbReference>
<reference evidence="1 2" key="1">
    <citation type="journal article" date="2014" name="Agronomy (Basel)">
        <title>A Draft Genome Sequence for Ensete ventricosum, the Drought-Tolerant Tree Against Hunger.</title>
        <authorList>
            <person name="Harrison J."/>
            <person name="Moore K.A."/>
            <person name="Paszkiewicz K."/>
            <person name="Jones T."/>
            <person name="Grant M."/>
            <person name="Ambacheew D."/>
            <person name="Muzemil S."/>
            <person name="Studholme D.J."/>
        </authorList>
    </citation>
    <scope>NUCLEOTIDE SEQUENCE [LARGE SCALE GENOMIC DNA]</scope>
</reference>
<proteinExistence type="predicted"/>
<evidence type="ECO:0000313" key="1">
    <source>
        <dbReference type="EMBL" id="RRT46881.1"/>
    </source>
</evidence>